<dbReference type="Proteomes" id="UP001196413">
    <property type="component" value="Unassembled WGS sequence"/>
</dbReference>
<organism evidence="1 2">
    <name type="scientific">Parelaphostrongylus tenuis</name>
    <name type="common">Meningeal worm</name>
    <dbReference type="NCBI Taxonomy" id="148309"/>
    <lineage>
        <taxon>Eukaryota</taxon>
        <taxon>Metazoa</taxon>
        <taxon>Ecdysozoa</taxon>
        <taxon>Nematoda</taxon>
        <taxon>Chromadorea</taxon>
        <taxon>Rhabditida</taxon>
        <taxon>Rhabditina</taxon>
        <taxon>Rhabditomorpha</taxon>
        <taxon>Strongyloidea</taxon>
        <taxon>Metastrongylidae</taxon>
        <taxon>Parelaphostrongylus</taxon>
    </lineage>
</organism>
<gene>
    <name evidence="1" type="ORF">KIN20_023339</name>
</gene>
<accession>A0AAD5N8Y6</accession>
<proteinExistence type="predicted"/>
<keyword evidence="2" id="KW-1185">Reference proteome</keyword>
<evidence type="ECO:0000313" key="1">
    <source>
        <dbReference type="EMBL" id="KAJ1363466.1"/>
    </source>
</evidence>
<dbReference type="EMBL" id="JAHQIW010004735">
    <property type="protein sequence ID" value="KAJ1363466.1"/>
    <property type="molecule type" value="Genomic_DNA"/>
</dbReference>
<comment type="caution">
    <text evidence="1">The sequence shown here is derived from an EMBL/GenBank/DDBJ whole genome shotgun (WGS) entry which is preliminary data.</text>
</comment>
<reference evidence="1" key="1">
    <citation type="submission" date="2021-06" db="EMBL/GenBank/DDBJ databases">
        <title>Parelaphostrongylus tenuis whole genome reference sequence.</title>
        <authorList>
            <person name="Garwood T.J."/>
            <person name="Larsen P.A."/>
            <person name="Fountain-Jones N.M."/>
            <person name="Garbe J.R."/>
            <person name="Macchietto M.G."/>
            <person name="Kania S.A."/>
            <person name="Gerhold R.W."/>
            <person name="Richards J.E."/>
            <person name="Wolf T.M."/>
        </authorList>
    </citation>
    <scope>NUCLEOTIDE SEQUENCE</scope>
    <source>
        <strain evidence="1">MNPRO001-30</strain>
        <tissue evidence="1">Meninges</tissue>
    </source>
</reference>
<evidence type="ECO:0000313" key="2">
    <source>
        <dbReference type="Proteomes" id="UP001196413"/>
    </source>
</evidence>
<sequence>MTPKPSAPQGLSMSITLAECHLPYLEEVLQQLDLAMTQIERLIGSMEMCQPR</sequence>
<dbReference type="AlphaFoldDB" id="A0AAD5N8Y6"/>
<protein>
    <submittedName>
        <fullName evidence="1">Uncharacterized protein</fullName>
    </submittedName>
</protein>
<name>A0AAD5N8Y6_PARTN</name>